<protein>
    <submittedName>
        <fullName evidence="1">STAS/SEC14 domain-containing protein</fullName>
    </submittedName>
</protein>
<sequence length="120" mass="13967">MISISQESDYIQTTVLGEFTLQDYREFEESVLYQSKFHGPVALLFDLHEMLSYTLDMALEELKFVREHGQEFNRIAVVTSDQWVTWSAWLSRMFTDAEIGIFDDTNDAKAWLVQSSELNA</sequence>
<dbReference type="RefSeq" id="WP_130107655.1">
    <property type="nucleotide sequence ID" value="NZ_CP025781.1"/>
</dbReference>
<proteinExistence type="predicted"/>
<organism evidence="1 2">
    <name type="scientific">Iodobacter fluviatilis</name>
    <dbReference type="NCBI Taxonomy" id="537"/>
    <lineage>
        <taxon>Bacteria</taxon>
        <taxon>Pseudomonadati</taxon>
        <taxon>Pseudomonadota</taxon>
        <taxon>Betaproteobacteria</taxon>
        <taxon>Neisseriales</taxon>
        <taxon>Chitinibacteraceae</taxon>
        <taxon>Iodobacter</taxon>
    </lineage>
</organism>
<reference evidence="1 2" key="1">
    <citation type="submission" date="2018-01" db="EMBL/GenBank/DDBJ databases">
        <title>Genome sequence of Iodobacter sp. strain PCH194 isolated from Indian Trans-Himalaya.</title>
        <authorList>
            <person name="Kumar V."/>
            <person name="Thakur V."/>
            <person name="Kumar S."/>
            <person name="Singh D."/>
        </authorList>
    </citation>
    <scope>NUCLEOTIDE SEQUENCE [LARGE SCALE GENOMIC DNA]</scope>
    <source>
        <strain evidence="1 2">PCH194</strain>
    </source>
</reference>
<dbReference type="KEGG" id="ifl:C1H71_17470"/>
<evidence type="ECO:0000313" key="2">
    <source>
        <dbReference type="Proteomes" id="UP000515917"/>
    </source>
</evidence>
<dbReference type="InterPro" id="IPR036513">
    <property type="entry name" value="STAS_dom_sf"/>
</dbReference>
<dbReference type="AlphaFoldDB" id="A0A7G3GCU0"/>
<dbReference type="Proteomes" id="UP000515917">
    <property type="component" value="Chromosome"/>
</dbReference>
<keyword evidence="2" id="KW-1185">Reference proteome</keyword>
<dbReference type="EMBL" id="CP025781">
    <property type="protein sequence ID" value="QBC45146.1"/>
    <property type="molecule type" value="Genomic_DNA"/>
</dbReference>
<gene>
    <name evidence="1" type="ORF">C1H71_17470</name>
</gene>
<dbReference type="InterPro" id="IPR038396">
    <property type="entry name" value="SpoIIAA-like_sf"/>
</dbReference>
<accession>A0A7G3GCU0</accession>
<dbReference type="Pfam" id="PF11964">
    <property type="entry name" value="SpoIIAA-like"/>
    <property type="match status" value="1"/>
</dbReference>
<evidence type="ECO:0000313" key="1">
    <source>
        <dbReference type="EMBL" id="QBC45146.1"/>
    </source>
</evidence>
<dbReference type="SUPFAM" id="SSF52091">
    <property type="entry name" value="SpoIIaa-like"/>
    <property type="match status" value="1"/>
</dbReference>
<name>A0A7G3GCU0_9NEIS</name>
<dbReference type="InterPro" id="IPR021866">
    <property type="entry name" value="SpoIIAA-like"/>
</dbReference>
<dbReference type="Gene3D" id="3.40.50.10600">
    <property type="entry name" value="SpoIIaa-like domains"/>
    <property type="match status" value="1"/>
</dbReference>